<evidence type="ECO:0000313" key="9">
    <source>
        <dbReference type="Proteomes" id="UP000749559"/>
    </source>
</evidence>
<dbReference type="EMBL" id="CAIIXF020000010">
    <property type="protein sequence ID" value="CAH1796048.1"/>
    <property type="molecule type" value="Genomic_DNA"/>
</dbReference>
<keyword evidence="9" id="KW-1185">Reference proteome</keyword>
<comment type="subcellular location">
    <subcellularLocation>
        <location evidence="1">Membrane</location>
        <topology evidence="1">Single-pass membrane protein</topology>
    </subcellularLocation>
</comment>
<evidence type="ECO:0000256" key="4">
    <source>
        <dbReference type="ARBA" id="ARBA00023136"/>
    </source>
</evidence>
<keyword evidence="2 6" id="KW-0812">Transmembrane</keyword>
<sequence length="1000" mass="113127">MSSSDFEVEFQNGKGRLRRENSGNFDHPLDPLVGVSSGEDDVFSMETRVTVDKKPLMAPRLRTRSRISVQRAKHKLKSSIWPIIYVFVFIGYLIAFVCLIVYLVNAFTANLSKTQHSANLVNILLNDTEYSNLIGCSNIEVEDVWIAQLPKLTTEAAIRLVDVNQDGVLDVITGFGTGVDGVIADPLLCKIYFNGSFPCQGGLLALDGLTGRELWRHYSIHEMFAVNCNYDMNKDGVLDCLGSGRAGVLQLVNGKDGALIWNFGSESDAHSDIMNVYTAQFVQDLDDDGFPDVLAAHGGDPLREPGSKVKLFGRLILFSGVDGRVLMWRNIPADAESYYSPQLFTLTDGTEVILFGTGGETSGGGLFYISLSDLYNGRMDKAREIYRDPKKGIMTPPVLIDMTKDGVEDIVMSAFNSTVFLADGLTHKIIWNFTYPGSESYSTPAVGYFNNDDVPDFLIKYSYGPGFPIYYHSVTTVLDGKTGRPLLEPYVRDTVGAQTSSLTISVEGRGNDMFLYWVSDCLQHEGEGGEYTFRNGTNVHEKSRSDFCKLRFKSSGFTKMYALNQHVEAPGETVYYSVERNHTEVEAWVNTTKEAIDFVMTHPKYFSDFAYYRDRDAAILAGDTSAYFGKELSPENQPEVSKDLMSYYNEGQQRDPPPNHHYDNQNNYHSDQQQNNKPKLQNDFIIENKYANNRQKTKYAKDRQKPLDFDDRAGYHSNSDSNYGNSDLNTNSKTYNNIPQDILNLLPDEIDKSSYDKVRNFLADVLKSNNENNVEDTLNDEPPYHQWNEPKSQVQYNIKSRKQQGRRGNAAKRDDTLSESQSDSSSKTYKIPQMNDESHRNRRSSRTLESQDNKSLKDFINSYINKTPGQRIKRHVGVHADGGLQRLISTGTLAPSLLDPGHPDFSQTIDVVFSVFWFFPAKTVVYLPEDQKCMDDKMKDEDVRFQPESQYYGMDHDAFEHAVEHECLELSNHQLPDNGKYNSQRTYNPYNRNMGQMTVY</sequence>
<dbReference type="PANTHER" id="PTHR21419">
    <property type="match status" value="1"/>
</dbReference>
<evidence type="ECO:0000259" key="7">
    <source>
        <dbReference type="Pfam" id="PF23727"/>
    </source>
</evidence>
<feature type="compositionally biased region" description="Polar residues" evidence="5">
    <location>
        <begin position="716"/>
        <end position="732"/>
    </location>
</feature>
<dbReference type="InterPro" id="IPR045232">
    <property type="entry name" value="FAM234"/>
</dbReference>
<feature type="compositionally biased region" description="Polar residues" evidence="5">
    <location>
        <begin position="664"/>
        <end position="676"/>
    </location>
</feature>
<feature type="non-terminal residue" evidence="8">
    <location>
        <position position="1000"/>
    </location>
</feature>
<evidence type="ECO:0000313" key="8">
    <source>
        <dbReference type="EMBL" id="CAH1796048.1"/>
    </source>
</evidence>
<dbReference type="AlphaFoldDB" id="A0A8J1TWF5"/>
<feature type="region of interest" description="Disordered" evidence="5">
    <location>
        <begin position="649"/>
        <end position="676"/>
    </location>
</feature>
<dbReference type="EMBL" id="CAIIXF020000010">
    <property type="protein sequence ID" value="CAH1796049.1"/>
    <property type="molecule type" value="Genomic_DNA"/>
</dbReference>
<feature type="region of interest" description="Disordered" evidence="5">
    <location>
        <begin position="772"/>
        <end position="852"/>
    </location>
</feature>
<keyword evidence="4 6" id="KW-0472">Membrane</keyword>
<keyword evidence="3 6" id="KW-1133">Transmembrane helix</keyword>
<dbReference type="GO" id="GO:0016020">
    <property type="term" value="C:membrane"/>
    <property type="evidence" value="ECO:0007669"/>
    <property type="project" value="UniProtKB-SubCell"/>
</dbReference>
<accession>A0A8J1TWF5</accession>
<evidence type="ECO:0000256" key="3">
    <source>
        <dbReference type="ARBA" id="ARBA00022989"/>
    </source>
</evidence>
<comment type="caution">
    <text evidence="8">The sequence shown here is derived from an EMBL/GenBank/DDBJ whole genome shotgun (WGS) entry which is preliminary data.</text>
</comment>
<evidence type="ECO:0000256" key="5">
    <source>
        <dbReference type="SAM" id="MobiDB-lite"/>
    </source>
</evidence>
<evidence type="ECO:0000256" key="1">
    <source>
        <dbReference type="ARBA" id="ARBA00004167"/>
    </source>
</evidence>
<dbReference type="Gene3D" id="2.130.10.10">
    <property type="entry name" value="YVTN repeat-like/Quinoprotein amine dehydrogenase"/>
    <property type="match status" value="1"/>
</dbReference>
<dbReference type="PANTHER" id="PTHR21419:SF36">
    <property type="entry name" value="PROTEIN FAM234A-LIKE"/>
    <property type="match status" value="1"/>
</dbReference>
<proteinExistence type="predicted"/>
<feature type="transmembrane region" description="Helical" evidence="6">
    <location>
        <begin position="80"/>
        <end position="104"/>
    </location>
</feature>
<dbReference type="OrthoDB" id="567787at2759"/>
<gene>
    <name evidence="8" type="ORF">OFUS_LOCUS20502</name>
</gene>
<organism evidence="8 9">
    <name type="scientific">Owenia fusiformis</name>
    <name type="common">Polychaete worm</name>
    <dbReference type="NCBI Taxonomy" id="6347"/>
    <lineage>
        <taxon>Eukaryota</taxon>
        <taxon>Metazoa</taxon>
        <taxon>Spiralia</taxon>
        <taxon>Lophotrochozoa</taxon>
        <taxon>Annelida</taxon>
        <taxon>Polychaeta</taxon>
        <taxon>Sedentaria</taxon>
        <taxon>Canalipalpata</taxon>
        <taxon>Sabellida</taxon>
        <taxon>Oweniida</taxon>
        <taxon>Oweniidae</taxon>
        <taxon>Owenia</taxon>
    </lineage>
</organism>
<reference evidence="8" key="1">
    <citation type="submission" date="2022-03" db="EMBL/GenBank/DDBJ databases">
        <authorList>
            <person name="Martin C."/>
        </authorList>
    </citation>
    <scope>NUCLEOTIDE SEQUENCE</scope>
</reference>
<dbReference type="Pfam" id="PF23727">
    <property type="entry name" value="Beta-prop_FAM234A_B"/>
    <property type="match status" value="1"/>
</dbReference>
<evidence type="ECO:0000256" key="2">
    <source>
        <dbReference type="ARBA" id="ARBA00022692"/>
    </source>
</evidence>
<dbReference type="InterPro" id="IPR055409">
    <property type="entry name" value="Beta-prop_FAM234A_B"/>
</dbReference>
<dbReference type="InterPro" id="IPR028994">
    <property type="entry name" value="Integrin_alpha_N"/>
</dbReference>
<protein>
    <recommendedName>
        <fullName evidence="7">FAM234A/B beta-propeller domain-containing protein</fullName>
    </recommendedName>
</protein>
<feature type="region of interest" description="Disordered" evidence="5">
    <location>
        <begin position="691"/>
        <end position="732"/>
    </location>
</feature>
<feature type="compositionally biased region" description="Basic and acidic residues" evidence="5">
    <location>
        <begin position="699"/>
        <end position="714"/>
    </location>
</feature>
<feature type="domain" description="FAM234A/B beta-propeller" evidence="7">
    <location>
        <begin position="148"/>
        <end position="488"/>
    </location>
</feature>
<dbReference type="Proteomes" id="UP000749559">
    <property type="component" value="Unassembled WGS sequence"/>
</dbReference>
<name>A0A8J1TWF5_OWEFU</name>
<dbReference type="InterPro" id="IPR015943">
    <property type="entry name" value="WD40/YVTN_repeat-like_dom_sf"/>
</dbReference>
<evidence type="ECO:0000256" key="6">
    <source>
        <dbReference type="SAM" id="Phobius"/>
    </source>
</evidence>
<feature type="compositionally biased region" description="Polar residues" evidence="5">
    <location>
        <begin position="789"/>
        <end position="798"/>
    </location>
</feature>
<dbReference type="SUPFAM" id="SSF69318">
    <property type="entry name" value="Integrin alpha N-terminal domain"/>
    <property type="match status" value="1"/>
</dbReference>